<evidence type="ECO:0000256" key="3">
    <source>
        <dbReference type="ARBA" id="ARBA00022989"/>
    </source>
</evidence>
<feature type="domain" description="Membrane insertase YidC/Oxa/ALB C-terminal" evidence="7">
    <location>
        <begin position="33"/>
        <end position="227"/>
    </location>
</feature>
<dbReference type="InterPro" id="IPR028055">
    <property type="entry name" value="YidC/Oxa/ALB_C"/>
</dbReference>
<feature type="transmembrane region" description="Helical" evidence="6">
    <location>
        <begin position="327"/>
        <end position="344"/>
    </location>
</feature>
<dbReference type="PANTHER" id="PTHR12428:SF65">
    <property type="entry name" value="CYTOCHROME C OXIDASE ASSEMBLY PROTEIN COX18, MITOCHONDRIAL"/>
    <property type="match status" value="1"/>
</dbReference>
<feature type="transmembrane region" description="Helical" evidence="6">
    <location>
        <begin position="211"/>
        <end position="228"/>
    </location>
</feature>
<evidence type="ECO:0000313" key="9">
    <source>
        <dbReference type="Proteomes" id="UP000029733"/>
    </source>
</evidence>
<dbReference type="GO" id="GO:0051205">
    <property type="term" value="P:protein insertion into membrane"/>
    <property type="evidence" value="ECO:0007669"/>
    <property type="project" value="TreeGrafter"/>
</dbReference>
<accession>A0A4U8TA72</accession>
<dbReference type="RefSeq" id="WP_138109881.1">
    <property type="nucleotide sequence ID" value="NZ_JRPR02000006.1"/>
</dbReference>
<feature type="transmembrane region" description="Helical" evidence="6">
    <location>
        <begin position="294"/>
        <end position="315"/>
    </location>
</feature>
<proteinExistence type="inferred from homology"/>
<dbReference type="STRING" id="1677920.LS71_09320"/>
<comment type="similarity">
    <text evidence="5">Belongs to the OXA1/ALB3/YidC family.</text>
</comment>
<protein>
    <submittedName>
        <fullName evidence="8">Membrane protein insertase YidC</fullName>
    </submittedName>
</protein>
<comment type="caution">
    <text evidence="8">The sequence shown here is derived from an EMBL/GenBank/DDBJ whole genome shotgun (WGS) entry which is preliminary data.</text>
</comment>
<sequence>MLEILYYIFIYPLQSALGFVFEGIFALCGSLPLSIIFLSFGINIFLLKLTNLSDKQALKFNILQSRLNLKIKEFKKVFKGAELQSYIRTLYKQHHFHPIYALFSLGGLLLQIPFFISVWILFNHLESLKGASFLWIDDLSKADSIHFLGDSFSFIHILPILMLIFTLLNVYYTRTDNTNMVLKGKISAGKIQGICIAFIFFILLYDMPSSLVLYWTSNTLFALCKTLCKRVRESKEETDSANTHNLDSIKITESNNNPKSNTTQSSSFVTNLFSKIFTPHTSLTPKEYLNYRNISILAIINIYFMICVFTPYAIYSSDVSQFDVSQTYQTLSALFGICLFLCLIT</sequence>
<keyword evidence="3 6" id="KW-1133">Transmembrane helix</keyword>
<reference evidence="8 9" key="1">
    <citation type="journal article" date="2014" name="Genome Announc.">
        <title>Draft genome sequences of eight enterohepatic helicobacter species isolated from both laboratory and wild rodents.</title>
        <authorList>
            <person name="Sheh A."/>
            <person name="Shen Z."/>
            <person name="Fox J.G."/>
        </authorList>
    </citation>
    <scope>NUCLEOTIDE SEQUENCE [LARGE SCALE GENOMIC DNA]</scope>
    <source>
        <strain evidence="8 9">MIT 09-6949</strain>
    </source>
</reference>
<dbReference type="PANTHER" id="PTHR12428">
    <property type="entry name" value="OXA1"/>
    <property type="match status" value="1"/>
</dbReference>
<keyword evidence="9" id="KW-1185">Reference proteome</keyword>
<feature type="non-terminal residue" evidence="8">
    <location>
        <position position="345"/>
    </location>
</feature>
<evidence type="ECO:0000256" key="1">
    <source>
        <dbReference type="ARBA" id="ARBA00004141"/>
    </source>
</evidence>
<dbReference type="AlphaFoldDB" id="A0A4U8TA72"/>
<evidence type="ECO:0000256" key="5">
    <source>
        <dbReference type="RuleBase" id="RU003945"/>
    </source>
</evidence>
<evidence type="ECO:0000313" key="8">
    <source>
        <dbReference type="EMBL" id="TLD96018.1"/>
    </source>
</evidence>
<evidence type="ECO:0000256" key="2">
    <source>
        <dbReference type="ARBA" id="ARBA00022692"/>
    </source>
</evidence>
<comment type="subcellular location">
    <subcellularLocation>
        <location evidence="1 5">Membrane</location>
        <topology evidence="1 5">Multi-pass membrane protein</topology>
    </subcellularLocation>
</comment>
<evidence type="ECO:0000256" key="4">
    <source>
        <dbReference type="ARBA" id="ARBA00023136"/>
    </source>
</evidence>
<feature type="transmembrane region" description="Helical" evidence="6">
    <location>
        <begin position="184"/>
        <end position="205"/>
    </location>
</feature>
<dbReference type="InterPro" id="IPR001708">
    <property type="entry name" value="YidC/ALB3/OXA1/COX18"/>
</dbReference>
<name>A0A4U8TA72_9HELI</name>
<dbReference type="NCBIfam" id="TIGR03592">
    <property type="entry name" value="yidC_oxa1_cterm"/>
    <property type="match status" value="1"/>
</dbReference>
<dbReference type="Pfam" id="PF02096">
    <property type="entry name" value="60KD_IMP"/>
    <property type="match status" value="1"/>
</dbReference>
<keyword evidence="2 5" id="KW-0812">Transmembrane</keyword>
<dbReference type="Proteomes" id="UP000029733">
    <property type="component" value="Unassembled WGS sequence"/>
</dbReference>
<feature type="transmembrane region" description="Helical" evidence="6">
    <location>
        <begin position="20"/>
        <end position="46"/>
    </location>
</feature>
<dbReference type="EMBL" id="JRPR02000006">
    <property type="protein sequence ID" value="TLD96018.1"/>
    <property type="molecule type" value="Genomic_DNA"/>
</dbReference>
<organism evidence="8 9">
    <name type="scientific">Helicobacter jaachi</name>
    <dbReference type="NCBI Taxonomy" id="1677920"/>
    <lineage>
        <taxon>Bacteria</taxon>
        <taxon>Pseudomonadati</taxon>
        <taxon>Campylobacterota</taxon>
        <taxon>Epsilonproteobacteria</taxon>
        <taxon>Campylobacterales</taxon>
        <taxon>Helicobacteraceae</taxon>
        <taxon>Helicobacter</taxon>
    </lineage>
</organism>
<evidence type="ECO:0000259" key="7">
    <source>
        <dbReference type="Pfam" id="PF02096"/>
    </source>
</evidence>
<dbReference type="GO" id="GO:0032977">
    <property type="term" value="F:membrane insertase activity"/>
    <property type="evidence" value="ECO:0007669"/>
    <property type="project" value="InterPro"/>
</dbReference>
<feature type="transmembrane region" description="Helical" evidence="6">
    <location>
        <begin position="99"/>
        <end position="122"/>
    </location>
</feature>
<keyword evidence="4 6" id="KW-0472">Membrane</keyword>
<dbReference type="GO" id="GO:0016020">
    <property type="term" value="C:membrane"/>
    <property type="evidence" value="ECO:0007669"/>
    <property type="project" value="UniProtKB-SubCell"/>
</dbReference>
<feature type="transmembrane region" description="Helical" evidence="6">
    <location>
        <begin position="153"/>
        <end position="172"/>
    </location>
</feature>
<evidence type="ECO:0000256" key="6">
    <source>
        <dbReference type="SAM" id="Phobius"/>
    </source>
</evidence>
<dbReference type="OrthoDB" id="5322086at2"/>
<gene>
    <name evidence="8" type="primary">yidC</name>
    <name evidence="8" type="ORF">LS71_007160</name>
</gene>